<dbReference type="InterPro" id="IPR008995">
    <property type="entry name" value="Mo/tungstate-bd_C_term_dom"/>
</dbReference>
<organism evidence="3">
    <name type="scientific">mine drainage metagenome</name>
    <dbReference type="NCBI Taxonomy" id="410659"/>
    <lineage>
        <taxon>unclassified sequences</taxon>
        <taxon>metagenomes</taxon>
        <taxon>ecological metagenomes</taxon>
    </lineage>
</organism>
<evidence type="ECO:0000256" key="1">
    <source>
        <dbReference type="ARBA" id="ARBA00022505"/>
    </source>
</evidence>
<dbReference type="Gene3D" id="2.40.50.100">
    <property type="match status" value="1"/>
</dbReference>
<dbReference type="PROSITE" id="PS51866">
    <property type="entry name" value="MOP"/>
    <property type="match status" value="1"/>
</dbReference>
<dbReference type="GO" id="GO:0015689">
    <property type="term" value="P:molybdate ion transport"/>
    <property type="evidence" value="ECO:0007669"/>
    <property type="project" value="InterPro"/>
</dbReference>
<reference evidence="3" key="1">
    <citation type="submission" date="2016-10" db="EMBL/GenBank/DDBJ databases">
        <title>Sequence of Gallionella enrichment culture.</title>
        <authorList>
            <person name="Poehlein A."/>
            <person name="Muehling M."/>
            <person name="Daniel R."/>
        </authorList>
    </citation>
    <scope>NUCLEOTIDE SEQUENCE</scope>
</reference>
<dbReference type="AlphaFoldDB" id="A0A1J5R5F2"/>
<dbReference type="Pfam" id="PF03459">
    <property type="entry name" value="TOBE"/>
    <property type="match status" value="1"/>
</dbReference>
<feature type="domain" description="Mop" evidence="2">
    <location>
        <begin position="2"/>
        <end position="68"/>
    </location>
</feature>
<sequence length="69" mass="7024">MKLSARNQLKGTIKSVTPGAVNSEVVIQIAPGVDVTAQITSSSVQRLGLKPGGTAYAVIKADSVMVGVD</sequence>
<dbReference type="NCBIfam" id="TIGR00638">
    <property type="entry name" value="Mop"/>
    <property type="match status" value="1"/>
</dbReference>
<dbReference type="SUPFAM" id="SSF50331">
    <property type="entry name" value="MOP-like"/>
    <property type="match status" value="1"/>
</dbReference>
<dbReference type="EMBL" id="MLJW01000267">
    <property type="protein sequence ID" value="OIQ91174.1"/>
    <property type="molecule type" value="Genomic_DNA"/>
</dbReference>
<keyword evidence="1" id="KW-0500">Molybdenum</keyword>
<name>A0A1J5R5F2_9ZZZZ</name>
<comment type="caution">
    <text evidence="3">The sequence shown here is derived from an EMBL/GenBank/DDBJ whole genome shotgun (WGS) entry which is preliminary data.</text>
</comment>
<dbReference type="InterPro" id="IPR004606">
    <property type="entry name" value="Mop_domain"/>
</dbReference>
<proteinExistence type="predicted"/>
<gene>
    <name evidence="3" type="primary">mopII_2</name>
    <name evidence="3" type="ORF">GALL_269040</name>
</gene>
<protein>
    <submittedName>
        <fullName evidence="3">Molybdenum-pterin-binding protein 2</fullName>
    </submittedName>
</protein>
<evidence type="ECO:0000259" key="2">
    <source>
        <dbReference type="PROSITE" id="PS51866"/>
    </source>
</evidence>
<evidence type="ECO:0000313" key="3">
    <source>
        <dbReference type="EMBL" id="OIQ91174.1"/>
    </source>
</evidence>
<accession>A0A1J5R5F2</accession>
<dbReference type="InterPro" id="IPR005116">
    <property type="entry name" value="Transp-assoc_OB_typ1"/>
</dbReference>